<accession>A0A4Y2J1X0</accession>
<dbReference type="AlphaFoldDB" id="A0A4Y2J1X0"/>
<name>A0A4Y2J1X0_ARAVE</name>
<protein>
    <submittedName>
        <fullName evidence="1">Uncharacterized protein</fullName>
    </submittedName>
</protein>
<evidence type="ECO:0000313" key="1">
    <source>
        <dbReference type="EMBL" id="GBM83884.1"/>
    </source>
</evidence>
<dbReference type="EMBL" id="BGPR01003115">
    <property type="protein sequence ID" value="GBM83884.1"/>
    <property type="molecule type" value="Genomic_DNA"/>
</dbReference>
<sequence length="110" mass="12188">MKLKQAASEAATESMETSANKIMLLKGAQKDTASCGVCMDGTWQKRGYSSLNDFVSCISVDTGKESRIFVECATICLTQNIAINMLVRITRVHPPLWRKSEPIVYLNSQK</sequence>
<reference evidence="1 2" key="1">
    <citation type="journal article" date="2019" name="Sci. Rep.">
        <title>Orb-weaving spider Araneus ventricosus genome elucidates the spidroin gene catalogue.</title>
        <authorList>
            <person name="Kono N."/>
            <person name="Nakamura H."/>
            <person name="Ohtoshi R."/>
            <person name="Moran D.A.P."/>
            <person name="Shinohara A."/>
            <person name="Yoshida Y."/>
            <person name="Fujiwara M."/>
            <person name="Mori M."/>
            <person name="Tomita M."/>
            <person name="Arakawa K."/>
        </authorList>
    </citation>
    <scope>NUCLEOTIDE SEQUENCE [LARGE SCALE GENOMIC DNA]</scope>
</reference>
<comment type="caution">
    <text evidence="1">The sequence shown here is derived from an EMBL/GenBank/DDBJ whole genome shotgun (WGS) entry which is preliminary data.</text>
</comment>
<evidence type="ECO:0000313" key="2">
    <source>
        <dbReference type="Proteomes" id="UP000499080"/>
    </source>
</evidence>
<organism evidence="1 2">
    <name type="scientific">Araneus ventricosus</name>
    <name type="common">Orbweaver spider</name>
    <name type="synonym">Epeira ventricosa</name>
    <dbReference type="NCBI Taxonomy" id="182803"/>
    <lineage>
        <taxon>Eukaryota</taxon>
        <taxon>Metazoa</taxon>
        <taxon>Ecdysozoa</taxon>
        <taxon>Arthropoda</taxon>
        <taxon>Chelicerata</taxon>
        <taxon>Arachnida</taxon>
        <taxon>Araneae</taxon>
        <taxon>Araneomorphae</taxon>
        <taxon>Entelegynae</taxon>
        <taxon>Araneoidea</taxon>
        <taxon>Araneidae</taxon>
        <taxon>Araneus</taxon>
    </lineage>
</organism>
<gene>
    <name evidence="1" type="ORF">AVEN_19615_1</name>
</gene>
<keyword evidence="2" id="KW-1185">Reference proteome</keyword>
<dbReference type="Proteomes" id="UP000499080">
    <property type="component" value="Unassembled WGS sequence"/>
</dbReference>
<proteinExistence type="predicted"/>